<name>A0A4Q7KFI9_9PSEU</name>
<sequence length="180" mass="20200">MSRGADGYDLLSSRRVPPEELRAFLLDCFEISDGELYVGRAHASREELRDLPEGFVFAAFCTHDEVSGHFAMTVDVGIEGRLAERVGRLEFARRFAAHFDAYVLYGHDEPFDLWTVVLPDGTRLLAEMDDDGEEFTLRSVVVEDVLDDRTRAAGGAPVEVQELSWVVVTEHRRDGDQLAP</sequence>
<keyword evidence="2" id="KW-1185">Reference proteome</keyword>
<accession>A0A4Q7KFI9</accession>
<gene>
    <name evidence="1" type="ORF">EV193_113140</name>
</gene>
<protein>
    <submittedName>
        <fullName evidence="1">Uncharacterized protein</fullName>
    </submittedName>
</protein>
<evidence type="ECO:0000313" key="1">
    <source>
        <dbReference type="EMBL" id="RZS32296.1"/>
    </source>
</evidence>
<dbReference type="Proteomes" id="UP000294257">
    <property type="component" value="Unassembled WGS sequence"/>
</dbReference>
<dbReference type="AlphaFoldDB" id="A0A4Q7KFI9"/>
<evidence type="ECO:0000313" key="2">
    <source>
        <dbReference type="Proteomes" id="UP000294257"/>
    </source>
</evidence>
<dbReference type="EMBL" id="SGWQ01000013">
    <property type="protein sequence ID" value="RZS32296.1"/>
    <property type="molecule type" value="Genomic_DNA"/>
</dbReference>
<organism evidence="1 2">
    <name type="scientific">Herbihabitans rhizosphaerae</name>
    <dbReference type="NCBI Taxonomy" id="1872711"/>
    <lineage>
        <taxon>Bacteria</taxon>
        <taxon>Bacillati</taxon>
        <taxon>Actinomycetota</taxon>
        <taxon>Actinomycetes</taxon>
        <taxon>Pseudonocardiales</taxon>
        <taxon>Pseudonocardiaceae</taxon>
        <taxon>Herbihabitans</taxon>
    </lineage>
</organism>
<proteinExistence type="predicted"/>
<reference evidence="1 2" key="1">
    <citation type="submission" date="2019-02" db="EMBL/GenBank/DDBJ databases">
        <title>Genomic Encyclopedia of Type Strains, Phase IV (KMG-IV): sequencing the most valuable type-strain genomes for metagenomic binning, comparative biology and taxonomic classification.</title>
        <authorList>
            <person name="Goeker M."/>
        </authorList>
    </citation>
    <scope>NUCLEOTIDE SEQUENCE [LARGE SCALE GENOMIC DNA]</scope>
    <source>
        <strain evidence="1 2">DSM 101727</strain>
    </source>
</reference>
<comment type="caution">
    <text evidence="1">The sequence shown here is derived from an EMBL/GenBank/DDBJ whole genome shotgun (WGS) entry which is preliminary data.</text>
</comment>